<evidence type="ECO:0000313" key="4">
    <source>
        <dbReference type="Proteomes" id="UP000325576"/>
    </source>
</evidence>
<dbReference type="SUPFAM" id="SSF55797">
    <property type="entry name" value="PR-1-like"/>
    <property type="match status" value="1"/>
</dbReference>
<accession>A0A5N5EBE8</accession>
<dbReference type="InterPro" id="IPR014044">
    <property type="entry name" value="CAP_dom"/>
</dbReference>
<dbReference type="PANTHER" id="PTHR31157:SF1">
    <property type="entry name" value="SCP DOMAIN-CONTAINING PROTEIN"/>
    <property type="match status" value="1"/>
</dbReference>
<comment type="caution">
    <text evidence="3">The sequence shown here is derived from an EMBL/GenBank/DDBJ whole genome shotgun (WGS) entry which is preliminary data.</text>
</comment>
<dbReference type="Pfam" id="PF00188">
    <property type="entry name" value="CAP"/>
    <property type="match status" value="1"/>
</dbReference>
<dbReference type="CDD" id="cd05379">
    <property type="entry name" value="CAP_bacterial"/>
    <property type="match status" value="1"/>
</dbReference>
<keyword evidence="1" id="KW-0812">Transmembrane</keyword>
<feature type="transmembrane region" description="Helical" evidence="1">
    <location>
        <begin position="12"/>
        <end position="37"/>
    </location>
</feature>
<evidence type="ECO:0000259" key="2">
    <source>
        <dbReference type="Pfam" id="PF00188"/>
    </source>
</evidence>
<dbReference type="Proteomes" id="UP000325576">
    <property type="component" value="Unassembled WGS sequence"/>
</dbReference>
<feature type="domain" description="SCP" evidence="2">
    <location>
        <begin position="64"/>
        <end position="162"/>
    </location>
</feature>
<keyword evidence="1" id="KW-0472">Membrane</keyword>
<keyword evidence="1" id="KW-1133">Transmembrane helix</keyword>
<dbReference type="EMBL" id="MRBO01000021">
    <property type="protein sequence ID" value="KAB2587273.1"/>
    <property type="molecule type" value="Genomic_DNA"/>
</dbReference>
<protein>
    <recommendedName>
        <fullName evidence="2">SCP domain-containing protein</fullName>
    </recommendedName>
</protein>
<dbReference type="Gene3D" id="3.40.33.10">
    <property type="entry name" value="CAP"/>
    <property type="match status" value="1"/>
</dbReference>
<dbReference type="InterPro" id="IPR035940">
    <property type="entry name" value="CAP_sf"/>
</dbReference>
<evidence type="ECO:0000313" key="3">
    <source>
        <dbReference type="EMBL" id="KAB2587273.1"/>
    </source>
</evidence>
<dbReference type="PANTHER" id="PTHR31157">
    <property type="entry name" value="SCP DOMAIN-CONTAINING PROTEIN"/>
    <property type="match status" value="1"/>
</dbReference>
<reference evidence="3 4" key="1">
    <citation type="journal article" date="2017" name="Poromechanics V (2013)">
        <title>Genomic Characterization of the Arsenic-Tolerant Actinobacterium, &lt;i&gt;Rhodococcus erythropolis&lt;/i&gt; S43.</title>
        <authorList>
            <person name="Retamal-Morales G."/>
            <person name="Mehnert M."/>
            <person name="Schwabe R."/>
            <person name="Tischler D."/>
            <person name="Schloemann M."/>
            <person name="Levican G.J."/>
        </authorList>
    </citation>
    <scope>NUCLEOTIDE SEQUENCE [LARGE SCALE GENOMIC DNA]</scope>
    <source>
        <strain evidence="3 4">S43</strain>
    </source>
</reference>
<gene>
    <name evidence="3" type="ORF">BS297_00920</name>
</gene>
<sequence length="185" mass="20046">MKSRSFKFALSPLDIVALIMLIGGIGFVGILNLAGVFTVHRTEPTLVEPAAVSTDEVRPNPLESLVNAERTKAGKQPFTTSETLRSSACTKADHMLSQDYWAHTSPDGVTPWTFIEKAGYPYTTAGENLAKSYPDHASLVVAWMNSPSHRENVLGDFKEQGICQKTGTLQGKATTVTVQHVGVRS</sequence>
<evidence type="ECO:0000256" key="1">
    <source>
        <dbReference type="SAM" id="Phobius"/>
    </source>
</evidence>
<name>A0A5N5EBE8_RHOER</name>
<organism evidence="3 4">
    <name type="scientific">Rhodococcus erythropolis</name>
    <name type="common">Arthrobacter picolinophilus</name>
    <dbReference type="NCBI Taxonomy" id="1833"/>
    <lineage>
        <taxon>Bacteria</taxon>
        <taxon>Bacillati</taxon>
        <taxon>Actinomycetota</taxon>
        <taxon>Actinomycetes</taxon>
        <taxon>Mycobacteriales</taxon>
        <taxon>Nocardiaceae</taxon>
        <taxon>Rhodococcus</taxon>
        <taxon>Rhodococcus erythropolis group</taxon>
    </lineage>
</organism>
<dbReference type="AlphaFoldDB" id="A0A5N5EBE8"/>
<proteinExistence type="predicted"/>